<dbReference type="GO" id="GO:0050793">
    <property type="term" value="P:regulation of developmental process"/>
    <property type="evidence" value="ECO:0007669"/>
    <property type="project" value="TreeGrafter"/>
</dbReference>
<dbReference type="EMBL" id="BKCP01006117">
    <property type="protein sequence ID" value="GER41467.1"/>
    <property type="molecule type" value="Genomic_DNA"/>
</dbReference>
<dbReference type="InterPro" id="IPR006456">
    <property type="entry name" value="ZF_HD_homeobox_Cys/His_dimer"/>
</dbReference>
<evidence type="ECO:0000313" key="7">
    <source>
        <dbReference type="Proteomes" id="UP000325081"/>
    </source>
</evidence>
<evidence type="ECO:0000256" key="1">
    <source>
        <dbReference type="ARBA" id="ARBA00022723"/>
    </source>
</evidence>
<keyword evidence="7" id="KW-1185">Reference proteome</keyword>
<accession>A0A5A7QAN2</accession>
<dbReference type="PROSITE" id="PS51523">
    <property type="entry name" value="ZF_HD_DIMER"/>
    <property type="match status" value="1"/>
</dbReference>
<feature type="compositionally biased region" description="Pro residues" evidence="4">
    <location>
        <begin position="82"/>
        <end position="99"/>
    </location>
</feature>
<dbReference type="AlphaFoldDB" id="A0A5A7QAN2"/>
<protein>
    <submittedName>
        <fullName evidence="6">Homeobox protein 26</fullName>
    </submittedName>
</protein>
<name>A0A5A7QAN2_STRAF</name>
<evidence type="ECO:0000313" key="6">
    <source>
        <dbReference type="EMBL" id="GER41467.1"/>
    </source>
</evidence>
<dbReference type="GO" id="GO:0003700">
    <property type="term" value="F:DNA-binding transcription factor activity"/>
    <property type="evidence" value="ECO:0007669"/>
    <property type="project" value="TreeGrafter"/>
</dbReference>
<comment type="caution">
    <text evidence="6">The sequence shown here is derived from an EMBL/GenBank/DDBJ whole genome shotgun (WGS) entry which is preliminary data.</text>
</comment>
<gene>
    <name evidence="6" type="ORF">STAS_18182</name>
</gene>
<keyword evidence="3" id="KW-0862">Zinc</keyword>
<feature type="domain" description="ZF-HD dimerization-type" evidence="5">
    <location>
        <begin position="17"/>
        <end position="66"/>
    </location>
</feature>
<dbReference type="GO" id="GO:0008270">
    <property type="term" value="F:zinc ion binding"/>
    <property type="evidence" value="ECO:0007669"/>
    <property type="project" value="UniProtKB-KW"/>
</dbReference>
<evidence type="ECO:0000256" key="3">
    <source>
        <dbReference type="ARBA" id="ARBA00022833"/>
    </source>
</evidence>
<evidence type="ECO:0000259" key="5">
    <source>
        <dbReference type="PROSITE" id="PS51523"/>
    </source>
</evidence>
<dbReference type="PANTHER" id="PTHR31948:SF140">
    <property type="entry name" value="ZINC-FINGER HOMEODOMAIN PROTEIN 2"/>
    <property type="match status" value="1"/>
</dbReference>
<sequence length="208" mass="22894">MAHHFPHGSKLQIIAMYKECLHNHAAHAGGYALDGCSLFEPGGPSGTRHSATCAACGCHRSFHRRVEVDLPRRHDGDGPTAVPSPDPPHSRQPPPPPPGHRAQPSPEFPNLPPAPPQARRGTTPGHGQFARREAGVDGGSRGQGRRLDKSQSKRLRVIAEVNDWKMFRDYSKEEIVSICEEVGINKSCFKAWVAYHRHGQMSRQAVFN</sequence>
<feature type="compositionally biased region" description="Pro residues" evidence="4">
    <location>
        <begin position="106"/>
        <end position="116"/>
    </location>
</feature>
<dbReference type="GO" id="GO:0005634">
    <property type="term" value="C:nucleus"/>
    <property type="evidence" value="ECO:0007669"/>
    <property type="project" value="TreeGrafter"/>
</dbReference>
<keyword evidence="2" id="KW-0863">Zinc-finger</keyword>
<evidence type="ECO:0000256" key="4">
    <source>
        <dbReference type="SAM" id="MobiDB-lite"/>
    </source>
</evidence>
<dbReference type="OrthoDB" id="913385at2759"/>
<dbReference type="Pfam" id="PF04770">
    <property type="entry name" value="ZF-HD_dimer"/>
    <property type="match status" value="1"/>
</dbReference>
<keyword evidence="6" id="KW-0371">Homeobox</keyword>
<dbReference type="NCBIfam" id="TIGR01566">
    <property type="entry name" value="ZF_HD_prot_N"/>
    <property type="match status" value="1"/>
</dbReference>
<keyword evidence="6" id="KW-0238">DNA-binding</keyword>
<dbReference type="Proteomes" id="UP000325081">
    <property type="component" value="Unassembled WGS sequence"/>
</dbReference>
<dbReference type="PANTHER" id="PTHR31948">
    <property type="entry name" value="ZINC-FINGER HOMEODOMAIN PROTEIN 2"/>
    <property type="match status" value="1"/>
</dbReference>
<keyword evidence="1" id="KW-0479">Metal-binding</keyword>
<dbReference type="GO" id="GO:0000976">
    <property type="term" value="F:transcription cis-regulatory region binding"/>
    <property type="evidence" value="ECO:0007669"/>
    <property type="project" value="TreeGrafter"/>
</dbReference>
<reference evidence="7" key="1">
    <citation type="journal article" date="2019" name="Curr. Biol.">
        <title>Genome Sequence of Striga asiatica Provides Insight into the Evolution of Plant Parasitism.</title>
        <authorList>
            <person name="Yoshida S."/>
            <person name="Kim S."/>
            <person name="Wafula E.K."/>
            <person name="Tanskanen J."/>
            <person name="Kim Y.M."/>
            <person name="Honaas L."/>
            <person name="Yang Z."/>
            <person name="Spallek T."/>
            <person name="Conn C.E."/>
            <person name="Ichihashi Y."/>
            <person name="Cheong K."/>
            <person name="Cui S."/>
            <person name="Der J.P."/>
            <person name="Gundlach H."/>
            <person name="Jiao Y."/>
            <person name="Hori C."/>
            <person name="Ishida J.K."/>
            <person name="Kasahara H."/>
            <person name="Kiba T."/>
            <person name="Kim M.S."/>
            <person name="Koo N."/>
            <person name="Laohavisit A."/>
            <person name="Lee Y.H."/>
            <person name="Lumba S."/>
            <person name="McCourt P."/>
            <person name="Mortimer J.C."/>
            <person name="Mutuku J.M."/>
            <person name="Nomura T."/>
            <person name="Sasaki-Sekimoto Y."/>
            <person name="Seto Y."/>
            <person name="Wang Y."/>
            <person name="Wakatake T."/>
            <person name="Sakakibara H."/>
            <person name="Demura T."/>
            <person name="Yamaguchi S."/>
            <person name="Yoneyama K."/>
            <person name="Manabe R.I."/>
            <person name="Nelson D.C."/>
            <person name="Schulman A.H."/>
            <person name="Timko M.P."/>
            <person name="dePamphilis C.W."/>
            <person name="Choi D."/>
            <person name="Shirasu K."/>
        </authorList>
    </citation>
    <scope>NUCLEOTIDE SEQUENCE [LARGE SCALE GENOMIC DNA]</scope>
    <source>
        <strain evidence="7">cv. UVA1</strain>
    </source>
</reference>
<proteinExistence type="predicted"/>
<feature type="region of interest" description="Disordered" evidence="4">
    <location>
        <begin position="69"/>
        <end position="152"/>
    </location>
</feature>
<evidence type="ECO:0000256" key="2">
    <source>
        <dbReference type="ARBA" id="ARBA00022771"/>
    </source>
</evidence>
<dbReference type="Gene3D" id="1.10.10.60">
    <property type="entry name" value="Homeodomain-like"/>
    <property type="match status" value="1"/>
</dbReference>
<organism evidence="6 7">
    <name type="scientific">Striga asiatica</name>
    <name type="common">Asiatic witchweed</name>
    <name type="synonym">Buchnera asiatica</name>
    <dbReference type="NCBI Taxonomy" id="4170"/>
    <lineage>
        <taxon>Eukaryota</taxon>
        <taxon>Viridiplantae</taxon>
        <taxon>Streptophyta</taxon>
        <taxon>Embryophyta</taxon>
        <taxon>Tracheophyta</taxon>
        <taxon>Spermatophyta</taxon>
        <taxon>Magnoliopsida</taxon>
        <taxon>eudicotyledons</taxon>
        <taxon>Gunneridae</taxon>
        <taxon>Pentapetalae</taxon>
        <taxon>asterids</taxon>
        <taxon>lamiids</taxon>
        <taxon>Lamiales</taxon>
        <taxon>Orobanchaceae</taxon>
        <taxon>Buchnereae</taxon>
        <taxon>Striga</taxon>
    </lineage>
</organism>